<dbReference type="CDD" id="cd06558">
    <property type="entry name" value="crotonase-like"/>
    <property type="match status" value="1"/>
</dbReference>
<dbReference type="Gene3D" id="3.90.226.10">
    <property type="entry name" value="2-enoyl-CoA Hydratase, Chain A, domain 1"/>
    <property type="match status" value="1"/>
</dbReference>
<evidence type="ECO:0000313" key="3">
    <source>
        <dbReference type="Proteomes" id="UP000192601"/>
    </source>
</evidence>
<dbReference type="EMBL" id="MVIJ01000030">
    <property type="protein sequence ID" value="ORB72564.1"/>
    <property type="molecule type" value="Genomic_DNA"/>
</dbReference>
<dbReference type="InterPro" id="IPR001753">
    <property type="entry name" value="Enoyl-CoA_hydra/iso"/>
</dbReference>
<name>A0A1X0KBL5_MYCSC</name>
<dbReference type="GO" id="GO:0006635">
    <property type="term" value="P:fatty acid beta-oxidation"/>
    <property type="evidence" value="ECO:0007669"/>
    <property type="project" value="TreeGrafter"/>
</dbReference>
<reference evidence="2 3" key="1">
    <citation type="submission" date="2017-02" db="EMBL/GenBank/DDBJ databases">
        <title>The new phylogeny of genus Mycobacterium.</title>
        <authorList>
            <person name="Tortoli E."/>
            <person name="Trovato A."/>
            <person name="Cirillo D.M."/>
        </authorList>
    </citation>
    <scope>NUCLEOTIDE SEQUENCE [LARGE SCALE GENOMIC DNA]</scope>
    <source>
        <strain evidence="2 3">DSM 43992</strain>
    </source>
</reference>
<organism evidence="2 3">
    <name type="scientific">Mycobacterium scrofulaceum</name>
    <dbReference type="NCBI Taxonomy" id="1783"/>
    <lineage>
        <taxon>Bacteria</taxon>
        <taxon>Bacillati</taxon>
        <taxon>Actinomycetota</taxon>
        <taxon>Actinomycetes</taxon>
        <taxon>Mycobacteriales</taxon>
        <taxon>Mycobacteriaceae</taxon>
        <taxon>Mycobacterium</taxon>
    </lineage>
</organism>
<dbReference type="SUPFAM" id="SSF52096">
    <property type="entry name" value="ClpP/crotonase"/>
    <property type="match status" value="1"/>
</dbReference>
<evidence type="ECO:0000256" key="1">
    <source>
        <dbReference type="ARBA" id="ARBA00023098"/>
    </source>
</evidence>
<accession>A0A1X0KBL5</accession>
<protein>
    <submittedName>
        <fullName evidence="2">Enoyl-CoA hydratase</fullName>
    </submittedName>
</protein>
<dbReference type="PANTHER" id="PTHR11941">
    <property type="entry name" value="ENOYL-COA HYDRATASE-RELATED"/>
    <property type="match status" value="1"/>
</dbReference>
<dbReference type="InterPro" id="IPR029045">
    <property type="entry name" value="ClpP/crotonase-like_dom_sf"/>
</dbReference>
<dbReference type="Pfam" id="PF00378">
    <property type="entry name" value="ECH_1"/>
    <property type="match status" value="1"/>
</dbReference>
<proteinExistence type="predicted"/>
<gene>
    <name evidence="2" type="ORF">BST44_18710</name>
</gene>
<comment type="caution">
    <text evidence="2">The sequence shown here is derived from an EMBL/GenBank/DDBJ whole genome shotgun (WGS) entry which is preliminary data.</text>
</comment>
<keyword evidence="3" id="KW-1185">Reference proteome</keyword>
<evidence type="ECO:0000313" key="2">
    <source>
        <dbReference type="EMBL" id="ORB72564.1"/>
    </source>
</evidence>
<dbReference type="OrthoDB" id="5174409at2"/>
<dbReference type="RefSeq" id="WP_083178599.1">
    <property type="nucleotide sequence ID" value="NZ_MVIJ01000030.1"/>
</dbReference>
<dbReference type="PANTHER" id="PTHR11941:SF54">
    <property type="entry name" value="ENOYL-COA HYDRATASE, MITOCHONDRIAL"/>
    <property type="match status" value="1"/>
</dbReference>
<sequence>MTDYETLRVHEDDDRVVVELHRPAQRNAINAAMVTELHAVCAVLECRPRVLVVGATGRDFAAGADIGELRSRGRDEALAGINRGVFDRIAALPMPTIAAVEGNALGGGAELTYACDLRVAATGARFGNPEPGLGILAAAGASYRLTDLVGKSIAKQVILGGRILDAEAALQCGLVGEVVETGTALSRACTLADRIARLSPLAVRISKAVVDATAPHPLLDDIAQAVLFESPDKVERMTRFLEKRTS</sequence>
<dbReference type="GO" id="GO:0003824">
    <property type="term" value="F:catalytic activity"/>
    <property type="evidence" value="ECO:0007669"/>
    <property type="project" value="UniProtKB-ARBA"/>
</dbReference>
<dbReference type="Proteomes" id="UP000192601">
    <property type="component" value="Unassembled WGS sequence"/>
</dbReference>
<keyword evidence="1" id="KW-0443">Lipid metabolism</keyword>
<dbReference type="AlphaFoldDB" id="A0A1X0KBL5"/>
<dbReference type="STRING" id="1783.BST44_18710"/>